<dbReference type="Gene3D" id="1.10.155.10">
    <property type="entry name" value="Chemotaxis receptor methyltransferase CheR, N-terminal domain"/>
    <property type="match status" value="1"/>
</dbReference>
<dbReference type="EMBL" id="CP043930">
    <property type="protein sequence ID" value="QGQ25639.1"/>
    <property type="molecule type" value="Genomic_DNA"/>
</dbReference>
<dbReference type="GO" id="GO:0006355">
    <property type="term" value="P:regulation of DNA-templated transcription"/>
    <property type="evidence" value="ECO:0007669"/>
    <property type="project" value="InterPro"/>
</dbReference>
<dbReference type="CDD" id="cd00075">
    <property type="entry name" value="HATPase"/>
    <property type="match status" value="1"/>
</dbReference>
<dbReference type="GO" id="GO:0000155">
    <property type="term" value="F:phosphorelay sensor kinase activity"/>
    <property type="evidence" value="ECO:0007669"/>
    <property type="project" value="InterPro"/>
</dbReference>
<dbReference type="Pfam" id="PF00989">
    <property type="entry name" value="PAS"/>
    <property type="match status" value="1"/>
</dbReference>
<dbReference type="GO" id="GO:0005737">
    <property type="term" value="C:cytoplasm"/>
    <property type="evidence" value="ECO:0007669"/>
    <property type="project" value="InterPro"/>
</dbReference>
<dbReference type="InterPro" id="IPR000780">
    <property type="entry name" value="CheR_MeTrfase"/>
</dbReference>
<dbReference type="InterPro" id="IPR035909">
    <property type="entry name" value="CheB_C"/>
</dbReference>
<dbReference type="Pfam" id="PF01739">
    <property type="entry name" value="CheR"/>
    <property type="match status" value="1"/>
</dbReference>
<dbReference type="SUPFAM" id="SSF53335">
    <property type="entry name" value="S-adenosyl-L-methionine-dependent methyltransferases"/>
    <property type="match status" value="1"/>
</dbReference>
<gene>
    <name evidence="17" type="ORF">F1728_24455</name>
</gene>
<feature type="domain" description="CheR-type methyltransferase" evidence="16">
    <location>
        <begin position="240"/>
        <end position="489"/>
    </location>
</feature>
<dbReference type="InterPro" id="IPR011006">
    <property type="entry name" value="CheY-like_superfamily"/>
</dbReference>
<dbReference type="Pfam" id="PF00512">
    <property type="entry name" value="HisKA"/>
    <property type="match status" value="1"/>
</dbReference>
<dbReference type="Gene3D" id="3.40.50.180">
    <property type="entry name" value="Methylesterase CheB, C-terminal domain"/>
    <property type="match status" value="1"/>
</dbReference>
<dbReference type="CDD" id="cd16434">
    <property type="entry name" value="CheB-CheR_fusion"/>
    <property type="match status" value="1"/>
</dbReference>
<name>A0A6I6AMG8_9PLAN</name>
<dbReference type="GO" id="GO:0006935">
    <property type="term" value="P:chemotaxis"/>
    <property type="evidence" value="ECO:0007669"/>
    <property type="project" value="UniProtKB-UniRule"/>
</dbReference>
<dbReference type="PROSITE" id="PS50110">
    <property type="entry name" value="RESPONSE_REGULATORY"/>
    <property type="match status" value="1"/>
</dbReference>
<dbReference type="SUPFAM" id="SSF47757">
    <property type="entry name" value="Chemotaxis receptor methyltransferase CheR, N-terminal domain"/>
    <property type="match status" value="1"/>
</dbReference>
<dbReference type="PROSITE" id="PS50113">
    <property type="entry name" value="PAC"/>
    <property type="match status" value="1"/>
</dbReference>
<evidence type="ECO:0000259" key="11">
    <source>
        <dbReference type="PROSITE" id="PS50109"/>
    </source>
</evidence>
<dbReference type="SMART" id="SM00388">
    <property type="entry name" value="HisKA"/>
    <property type="match status" value="1"/>
</dbReference>
<dbReference type="InterPro" id="IPR050903">
    <property type="entry name" value="Bact_Chemotaxis_MeTrfase"/>
</dbReference>
<dbReference type="InterPro" id="IPR000014">
    <property type="entry name" value="PAS"/>
</dbReference>
<dbReference type="GO" id="GO:0008983">
    <property type="term" value="F:protein-glutamate O-methyltransferase activity"/>
    <property type="evidence" value="ECO:0007669"/>
    <property type="project" value="UniProtKB-EC"/>
</dbReference>
<dbReference type="FunFam" id="3.30.565.10:FF:000006">
    <property type="entry name" value="Sensor histidine kinase WalK"/>
    <property type="match status" value="1"/>
</dbReference>
<dbReference type="PROSITE" id="PS50109">
    <property type="entry name" value="HIS_KIN"/>
    <property type="match status" value="1"/>
</dbReference>
<feature type="domain" description="Histidine kinase" evidence="11">
    <location>
        <begin position="998"/>
        <end position="1216"/>
    </location>
</feature>
<dbReference type="InterPro" id="IPR000673">
    <property type="entry name" value="Sig_transdc_resp-reg_Me-estase"/>
</dbReference>
<evidence type="ECO:0000256" key="3">
    <source>
        <dbReference type="ARBA" id="ARBA00022553"/>
    </source>
</evidence>
<keyword evidence="8" id="KW-0378">Hydrolase</keyword>
<dbReference type="KEGG" id="gim:F1728_24455"/>
<dbReference type="Gene3D" id="3.40.50.2300">
    <property type="match status" value="1"/>
</dbReference>
<dbReference type="GO" id="GO:0032259">
    <property type="term" value="P:methylation"/>
    <property type="evidence" value="ECO:0007669"/>
    <property type="project" value="UniProtKB-KW"/>
</dbReference>
<feature type="coiled-coil region" evidence="10">
    <location>
        <begin position="659"/>
        <end position="756"/>
    </location>
</feature>
<dbReference type="Pfam" id="PF13596">
    <property type="entry name" value="PAS_10"/>
    <property type="match status" value="1"/>
</dbReference>
<dbReference type="Pfam" id="PF00072">
    <property type="entry name" value="Response_reg"/>
    <property type="match status" value="1"/>
</dbReference>
<evidence type="ECO:0000259" key="16">
    <source>
        <dbReference type="PROSITE" id="PS50123"/>
    </source>
</evidence>
<keyword evidence="4" id="KW-0489">Methyltransferase</keyword>
<feature type="active site" evidence="8">
    <location>
        <position position="57"/>
    </location>
</feature>
<dbReference type="InterPro" id="IPR001789">
    <property type="entry name" value="Sig_transdc_resp-reg_receiver"/>
</dbReference>
<comment type="catalytic activity">
    <reaction evidence="2">
        <text>L-glutamyl-[protein] + S-adenosyl-L-methionine = [protein]-L-glutamate 5-O-methyl ester + S-adenosyl-L-homocysteine</text>
        <dbReference type="Rhea" id="RHEA:24452"/>
        <dbReference type="Rhea" id="RHEA-COMP:10208"/>
        <dbReference type="Rhea" id="RHEA-COMP:10311"/>
        <dbReference type="ChEBI" id="CHEBI:29973"/>
        <dbReference type="ChEBI" id="CHEBI:57856"/>
        <dbReference type="ChEBI" id="CHEBI:59789"/>
        <dbReference type="ChEBI" id="CHEBI:82795"/>
        <dbReference type="EC" id="2.1.1.80"/>
    </reaction>
</comment>
<dbReference type="SUPFAM" id="SSF52172">
    <property type="entry name" value="CheY-like"/>
    <property type="match status" value="1"/>
</dbReference>
<feature type="active site" evidence="8">
    <location>
        <position position="149"/>
    </location>
</feature>
<feature type="active site" evidence="8">
    <location>
        <position position="30"/>
    </location>
</feature>
<dbReference type="Pfam" id="PF01339">
    <property type="entry name" value="CheB_methylest"/>
    <property type="match status" value="1"/>
</dbReference>
<sequence length="1369" mass="153708">MIDENTKPIDDSDLTDGGKPPTYIVGIGASAGGLESLEKLFRSMPTQSAMAYVVLQHLSPDFKSMMSELLARDTSMRIIVAEDGIRVEANVIYLLPPKKQMILADGCLHLSEKDVSRGLNLPIDHFLVSLAREMGEYAIALILSGSGTDGTKGAQEISRHGGLVISESLDTAKFDGMPASAQASGTVDLVLSPPDMGDALLRYCEDPDTFPSVRQDRIESDSPLKGIDSIIQTFRKVYDIDFSSYKDTTVKRRIQRRLDMAHVNNFDQYAEVLQKNPEELHRLYSDLLIGVTQFFRDPEIFDYVTREILPGVLKRRKKNEPIRVWVAGCATGEEAYSVAIALQEAMLCTEEPRPLKLFATDVHKRSIEHASRGIFRDDVLKGVTPELLERYFTRRTDGFQIRSEIRQMIVFAPHNVLRDAPFTDLDFVSCRNLLIYFRPSAQRRAISLFHYGLRLEGILLLGGSESTGELANEFDTISERYRIYRKRRDVRLTHNLRSPLTSADSVHRGLLTHPLPVTGVNRTRQLHDELLDLYMPPSILIDTSRSVIDTFSGAEKLLRFPSRKPSLDVLDLVDREIRTTLSGAIGRAIKNQAEVRFGKLAIQNEDETKLFNMTVRPLAGKAEDIYYLITFEPVTNASSEQVGSNLQADLPSKASSLSNAGIESLLDASRTQIRQLEDDLRYSRENLQATVEELETSNEELQATNEELIASNEELQSTNEELHSLNEELYSVNSEHQLKIEELAELNRDMNHLLENTDVATVFLDSDLKIRRFTSRVREVFELIDEDIGRSIHVFGSKLRIDDLVQRLKDVLQKGEAYEREVRGADGTSYLMRLLPYRPDDLVSGVVMMWVDVSSLEMLRGRLRWLSAIVESTNDAIIGQDLSGIITSWNRGAEQLYGYTAAEILGKKIDILIPTDRAYEVAEYRDRILRGETILTVDTVRLGRDRNPIDVSLTVSPVFNSENQVIGISKIARDIGERIRMEQEIRNQVRRRERFLAMLSHELRNPLNVISNATAILSNENADEQTKVSTIVTMKRQIRMITHLLADLLDVARIAEDRISLEFQPLDLRDLVPAVKEVVQSELERHNCAVEFEFPDHAILVNGDPTRLIQIQVNLIHNAAKYSGTTEAIRVKMDTDESTVSLSVIDQGRGIPKESLETIFEPFAQLDYSSSMSDGGLGVGLTLAKSLVELHGGSIHAISKGEWQGSSFHISLPKFDLEEDTLPGFPLNPEQEQSVALPATKLTICVVEDIEANRDMMKTLLELDGHLVSTVNDGISGIDVLTNQRFDLAFVDIGLPDISGYEVATRVREKFASEQLKLIALTGYGQPRDIQDAIDAGFDDHFLKPIDPEKLTRLCASHNRRNSGTNPEA</sequence>
<evidence type="ECO:0000259" key="13">
    <source>
        <dbReference type="PROSITE" id="PS50112"/>
    </source>
</evidence>
<dbReference type="RefSeq" id="WP_155366288.1">
    <property type="nucleotide sequence ID" value="NZ_CP043930.1"/>
</dbReference>
<keyword evidence="8" id="KW-0145">Chemotaxis</keyword>
<evidence type="ECO:0000256" key="5">
    <source>
        <dbReference type="ARBA" id="ARBA00022679"/>
    </source>
</evidence>
<feature type="domain" description="CheB-type methylesterase" evidence="15">
    <location>
        <begin position="20"/>
        <end position="207"/>
    </location>
</feature>
<dbReference type="SMART" id="SM00387">
    <property type="entry name" value="HATPase_c"/>
    <property type="match status" value="1"/>
</dbReference>
<evidence type="ECO:0000256" key="7">
    <source>
        <dbReference type="ARBA" id="ARBA00022777"/>
    </source>
</evidence>
<dbReference type="Gene3D" id="3.40.50.150">
    <property type="entry name" value="Vaccinia Virus protein VP39"/>
    <property type="match status" value="1"/>
</dbReference>
<dbReference type="Gene3D" id="3.30.565.10">
    <property type="entry name" value="Histidine kinase-like ATPase, C-terminal domain"/>
    <property type="match status" value="1"/>
</dbReference>
<dbReference type="SUPFAM" id="SSF55874">
    <property type="entry name" value="ATPase domain of HSP90 chaperone/DNA topoisomerase II/histidine kinase"/>
    <property type="match status" value="1"/>
</dbReference>
<dbReference type="Proteomes" id="UP000427281">
    <property type="component" value="Chromosome"/>
</dbReference>
<feature type="domain" description="PAC" evidence="14">
    <location>
        <begin position="935"/>
        <end position="987"/>
    </location>
</feature>
<dbReference type="SUPFAM" id="SSF52738">
    <property type="entry name" value="Methylesterase CheB, C-terminal domain"/>
    <property type="match status" value="1"/>
</dbReference>
<dbReference type="GO" id="GO:0000156">
    <property type="term" value="F:phosphorelay response regulator activity"/>
    <property type="evidence" value="ECO:0007669"/>
    <property type="project" value="InterPro"/>
</dbReference>
<evidence type="ECO:0000256" key="1">
    <source>
        <dbReference type="ARBA" id="ARBA00000085"/>
    </source>
</evidence>
<dbReference type="InterPro" id="IPR035965">
    <property type="entry name" value="PAS-like_dom_sf"/>
</dbReference>
<evidence type="ECO:0000313" key="18">
    <source>
        <dbReference type="Proteomes" id="UP000427281"/>
    </source>
</evidence>
<dbReference type="PANTHER" id="PTHR24422:SF27">
    <property type="entry name" value="PROTEIN-GLUTAMATE O-METHYLTRANSFERASE"/>
    <property type="match status" value="1"/>
</dbReference>
<keyword evidence="6" id="KW-0949">S-adenosyl-L-methionine</keyword>
<keyword evidence="3 9" id="KW-0597">Phosphoprotein</keyword>
<feature type="domain" description="Response regulatory" evidence="12">
    <location>
        <begin position="1243"/>
        <end position="1359"/>
    </location>
</feature>
<dbReference type="SMART" id="SM00448">
    <property type="entry name" value="REC"/>
    <property type="match status" value="1"/>
</dbReference>
<dbReference type="InterPro" id="IPR003661">
    <property type="entry name" value="HisK_dim/P_dom"/>
</dbReference>
<dbReference type="PRINTS" id="PR00996">
    <property type="entry name" value="CHERMTFRASE"/>
</dbReference>
<evidence type="ECO:0000256" key="4">
    <source>
        <dbReference type="ARBA" id="ARBA00022603"/>
    </source>
</evidence>
<dbReference type="InterPro" id="IPR036890">
    <property type="entry name" value="HATPase_C_sf"/>
</dbReference>
<dbReference type="InterPro" id="IPR003594">
    <property type="entry name" value="HATPase_dom"/>
</dbReference>
<dbReference type="PANTHER" id="PTHR24422">
    <property type="entry name" value="CHEMOTAXIS PROTEIN METHYLTRANSFERASE"/>
    <property type="match status" value="1"/>
</dbReference>
<evidence type="ECO:0000256" key="10">
    <source>
        <dbReference type="SAM" id="Coils"/>
    </source>
</evidence>
<keyword evidence="18" id="KW-1185">Reference proteome</keyword>
<keyword evidence="5" id="KW-0808">Transferase</keyword>
<dbReference type="InterPro" id="IPR029063">
    <property type="entry name" value="SAM-dependent_MTases_sf"/>
</dbReference>
<proteinExistence type="predicted"/>
<dbReference type="Pfam" id="PF02518">
    <property type="entry name" value="HATPase_c"/>
    <property type="match status" value="1"/>
</dbReference>
<dbReference type="GO" id="GO:0008984">
    <property type="term" value="F:protein-glutamate methylesterase activity"/>
    <property type="evidence" value="ECO:0007669"/>
    <property type="project" value="InterPro"/>
</dbReference>
<organism evidence="17 18">
    <name type="scientific">Gimesia benthica</name>
    <dbReference type="NCBI Taxonomy" id="2608982"/>
    <lineage>
        <taxon>Bacteria</taxon>
        <taxon>Pseudomonadati</taxon>
        <taxon>Planctomycetota</taxon>
        <taxon>Planctomycetia</taxon>
        <taxon>Planctomycetales</taxon>
        <taxon>Planctomycetaceae</taxon>
        <taxon>Gimesia</taxon>
    </lineage>
</organism>
<dbReference type="PROSITE" id="PS50112">
    <property type="entry name" value="PAS"/>
    <property type="match status" value="1"/>
</dbReference>
<dbReference type="PROSITE" id="PS50122">
    <property type="entry name" value="CHEB"/>
    <property type="match status" value="1"/>
</dbReference>
<dbReference type="CDD" id="cd00130">
    <property type="entry name" value="PAS"/>
    <property type="match status" value="1"/>
</dbReference>
<evidence type="ECO:0000259" key="12">
    <source>
        <dbReference type="PROSITE" id="PS50110"/>
    </source>
</evidence>
<dbReference type="InterPro" id="IPR000700">
    <property type="entry name" value="PAS-assoc_C"/>
</dbReference>
<dbReference type="InterPro" id="IPR013767">
    <property type="entry name" value="PAS_fold"/>
</dbReference>
<evidence type="ECO:0000259" key="15">
    <source>
        <dbReference type="PROSITE" id="PS50122"/>
    </source>
</evidence>
<evidence type="ECO:0000313" key="17">
    <source>
        <dbReference type="EMBL" id="QGQ25639.1"/>
    </source>
</evidence>
<dbReference type="Pfam" id="PF03705">
    <property type="entry name" value="CheR_N"/>
    <property type="match status" value="1"/>
</dbReference>
<dbReference type="InterPro" id="IPR022641">
    <property type="entry name" value="CheR_N"/>
</dbReference>
<dbReference type="Gene3D" id="1.10.287.130">
    <property type="match status" value="1"/>
</dbReference>
<dbReference type="SMART" id="SM00091">
    <property type="entry name" value="PAS"/>
    <property type="match status" value="2"/>
</dbReference>
<evidence type="ECO:0000256" key="6">
    <source>
        <dbReference type="ARBA" id="ARBA00022691"/>
    </source>
</evidence>
<keyword evidence="7" id="KW-0418">Kinase</keyword>
<dbReference type="SUPFAM" id="SSF55785">
    <property type="entry name" value="PYP-like sensor domain (PAS domain)"/>
    <property type="match status" value="2"/>
</dbReference>
<dbReference type="InterPro" id="IPR036804">
    <property type="entry name" value="CheR_N_sf"/>
</dbReference>
<comment type="catalytic activity">
    <reaction evidence="1">
        <text>ATP + protein L-histidine = ADP + protein N-phospho-L-histidine.</text>
        <dbReference type="EC" id="2.7.13.3"/>
    </reaction>
</comment>
<evidence type="ECO:0000256" key="2">
    <source>
        <dbReference type="ARBA" id="ARBA00001541"/>
    </source>
</evidence>
<accession>A0A6I6AMG8</accession>
<dbReference type="InterPro" id="IPR005467">
    <property type="entry name" value="His_kinase_dom"/>
</dbReference>
<dbReference type="SUPFAM" id="SSF47384">
    <property type="entry name" value="Homodimeric domain of signal transducing histidine kinase"/>
    <property type="match status" value="1"/>
</dbReference>
<evidence type="ECO:0000259" key="14">
    <source>
        <dbReference type="PROSITE" id="PS50113"/>
    </source>
</evidence>
<keyword evidence="10" id="KW-0175">Coiled coil</keyword>
<dbReference type="NCBIfam" id="TIGR00229">
    <property type="entry name" value="sensory_box"/>
    <property type="match status" value="1"/>
</dbReference>
<dbReference type="InterPro" id="IPR036097">
    <property type="entry name" value="HisK_dim/P_sf"/>
</dbReference>
<feature type="modified residue" description="4-aspartylphosphate" evidence="9">
    <location>
        <position position="1292"/>
    </location>
</feature>
<dbReference type="InterPro" id="IPR022642">
    <property type="entry name" value="CheR_C"/>
</dbReference>
<evidence type="ECO:0000256" key="9">
    <source>
        <dbReference type="PROSITE-ProRule" id="PRU00169"/>
    </source>
</evidence>
<evidence type="ECO:0000256" key="8">
    <source>
        <dbReference type="PROSITE-ProRule" id="PRU00050"/>
    </source>
</evidence>
<dbReference type="SMART" id="SM00138">
    <property type="entry name" value="MeTrc"/>
    <property type="match status" value="1"/>
</dbReference>
<protein>
    <submittedName>
        <fullName evidence="17">PAS domain S-box protein</fullName>
    </submittedName>
</protein>
<dbReference type="CDD" id="cd00082">
    <property type="entry name" value="HisKA"/>
    <property type="match status" value="1"/>
</dbReference>
<reference evidence="17 18" key="1">
    <citation type="submission" date="2019-09" db="EMBL/GenBank/DDBJ databases">
        <title>Gimesia benthica sp. nov., a novel bacterium isolated from deep-sea water of the Northwest Indian Ocean.</title>
        <authorList>
            <person name="Dai X."/>
        </authorList>
    </citation>
    <scope>NUCLEOTIDE SEQUENCE [LARGE SCALE GENOMIC DNA]</scope>
    <source>
        <strain evidence="17 18">E7</strain>
    </source>
</reference>
<dbReference type="PROSITE" id="PS50123">
    <property type="entry name" value="CHER"/>
    <property type="match status" value="1"/>
</dbReference>
<feature type="domain" description="PAS" evidence="13">
    <location>
        <begin position="862"/>
        <end position="932"/>
    </location>
</feature>
<dbReference type="Gene3D" id="3.30.450.20">
    <property type="entry name" value="PAS domain"/>
    <property type="match status" value="2"/>
</dbReference>